<feature type="compositionally biased region" description="Basic and acidic residues" evidence="1">
    <location>
        <begin position="38"/>
        <end position="47"/>
    </location>
</feature>
<evidence type="ECO:0000256" key="1">
    <source>
        <dbReference type="SAM" id="MobiDB-lite"/>
    </source>
</evidence>
<name>A0A7S1T520_9RHOD</name>
<gene>
    <name evidence="2" type="ORF">CCAE0312_LOCUS330</name>
</gene>
<dbReference type="EMBL" id="HBGH01000641">
    <property type="protein sequence ID" value="CAD9221488.1"/>
    <property type="molecule type" value="Transcribed_RNA"/>
</dbReference>
<feature type="compositionally biased region" description="Polar residues" evidence="1">
    <location>
        <begin position="57"/>
        <end position="67"/>
    </location>
</feature>
<feature type="compositionally biased region" description="Low complexity" evidence="1">
    <location>
        <begin position="1"/>
        <end position="11"/>
    </location>
</feature>
<protein>
    <submittedName>
        <fullName evidence="2">Uncharacterized protein</fullName>
    </submittedName>
</protein>
<proteinExistence type="predicted"/>
<accession>A0A7S1T520</accession>
<feature type="region of interest" description="Disordered" evidence="1">
    <location>
        <begin position="1"/>
        <end position="128"/>
    </location>
</feature>
<dbReference type="AlphaFoldDB" id="A0A7S1T520"/>
<sequence length="450" mass="49934">MAMSRNVSVGGRRVEGSGPRLEATMSANGLSLEEEDSSRENARKVEFNVDSDLEYSNGPNQRKSNAFETYERIPSSMKSRKSEPPMMGRSWVGSLLKNRSSVSPVPRKMPSRSTNSSPISAVRDERPGGPSKTFWFRKHQSASAGVEIWPGQHKPRVLYAPPAASFGKNVETAGIGCNPGSPNLVYVGDSFHITVEGFYTTPHDFVRRKSREFFLYSIQFDRHCANQPAIIKVCYDARSREANFVEDAYSYTGVTAPGKLLMSSVGQSRLFIDLHLRLLQVDDSAQARKLLSDVAKLSDNVLVHLKVSESKATLTEILGVLGSLSQGVVDRLGETEHVLNADAHFKLARRSDVQVDAGDQPIELDSYLRYGLYYFLRRPSRAKLYSQTSTMDNARLMVRLTGDETFRPEYAEFAETDYVGIRVHRGAADDSSQSAAAMLFVDDLYASCPS</sequence>
<evidence type="ECO:0000313" key="2">
    <source>
        <dbReference type="EMBL" id="CAD9221488.1"/>
    </source>
</evidence>
<organism evidence="2">
    <name type="scientific">Compsopogon caeruleus</name>
    <dbReference type="NCBI Taxonomy" id="31354"/>
    <lineage>
        <taxon>Eukaryota</taxon>
        <taxon>Rhodophyta</taxon>
        <taxon>Compsopogonophyceae</taxon>
        <taxon>Compsopogonales</taxon>
        <taxon>Compsopogonaceae</taxon>
        <taxon>Compsopogon</taxon>
    </lineage>
</organism>
<reference evidence="2" key="1">
    <citation type="submission" date="2021-01" db="EMBL/GenBank/DDBJ databases">
        <authorList>
            <person name="Corre E."/>
            <person name="Pelletier E."/>
            <person name="Niang G."/>
            <person name="Scheremetjew M."/>
            <person name="Finn R."/>
            <person name="Kale V."/>
            <person name="Holt S."/>
            <person name="Cochrane G."/>
            <person name="Meng A."/>
            <person name="Brown T."/>
            <person name="Cohen L."/>
        </authorList>
    </citation>
    <scope>NUCLEOTIDE SEQUENCE</scope>
    <source>
        <strain evidence="2">SAG 36.94</strain>
    </source>
</reference>